<evidence type="ECO:0000313" key="7">
    <source>
        <dbReference type="Proteomes" id="UP000294599"/>
    </source>
</evidence>
<evidence type="ECO:0000256" key="3">
    <source>
        <dbReference type="ARBA" id="ARBA00023082"/>
    </source>
</evidence>
<keyword evidence="7" id="KW-1185">Reference proteome</keyword>
<dbReference type="PANTHER" id="PTHR43133:SF39">
    <property type="entry name" value="SIMILAR TO RNA POLYMERASE SIGMA-E FACTOR"/>
    <property type="match status" value="1"/>
</dbReference>
<accession>A0A4R3LDD1</accession>
<gene>
    <name evidence="6" type="ORF">EDC25_11044</name>
</gene>
<feature type="domain" description="RNA polymerase sigma-70 ECF-like HTH" evidence="5">
    <location>
        <begin position="14"/>
        <end position="188"/>
    </location>
</feature>
<dbReference type="InterPro" id="IPR036388">
    <property type="entry name" value="WH-like_DNA-bd_sf"/>
</dbReference>
<dbReference type="Gene3D" id="1.10.10.10">
    <property type="entry name" value="Winged helix-like DNA-binding domain superfamily/Winged helix DNA-binding domain"/>
    <property type="match status" value="1"/>
</dbReference>
<dbReference type="InterPro" id="IPR011517">
    <property type="entry name" value="RNA_pol_sigma70_ECF-like"/>
</dbReference>
<dbReference type="SUPFAM" id="SSF88659">
    <property type="entry name" value="Sigma3 and sigma4 domains of RNA polymerase sigma factors"/>
    <property type="match status" value="1"/>
</dbReference>
<keyword evidence="4" id="KW-0804">Transcription</keyword>
<organism evidence="6 7">
    <name type="scientific">Pseudofulvimonas gallinarii</name>
    <dbReference type="NCBI Taxonomy" id="634155"/>
    <lineage>
        <taxon>Bacteria</taxon>
        <taxon>Pseudomonadati</taxon>
        <taxon>Pseudomonadota</taxon>
        <taxon>Gammaproteobacteria</taxon>
        <taxon>Lysobacterales</taxon>
        <taxon>Rhodanobacteraceae</taxon>
        <taxon>Pseudofulvimonas</taxon>
    </lineage>
</organism>
<dbReference type="NCBIfam" id="TIGR02999">
    <property type="entry name" value="Sig-70_X6"/>
    <property type="match status" value="1"/>
</dbReference>
<dbReference type="SUPFAM" id="SSF88946">
    <property type="entry name" value="Sigma2 domain of RNA polymerase sigma factors"/>
    <property type="match status" value="1"/>
</dbReference>
<dbReference type="InterPro" id="IPR014284">
    <property type="entry name" value="RNA_pol_sigma-70_dom"/>
</dbReference>
<dbReference type="NCBIfam" id="TIGR02937">
    <property type="entry name" value="sigma70-ECF"/>
    <property type="match status" value="1"/>
</dbReference>
<proteinExistence type="inferred from homology"/>
<dbReference type="RefSeq" id="WP_164483893.1">
    <property type="nucleotide sequence ID" value="NZ_JBHLWF010000033.1"/>
</dbReference>
<dbReference type="InterPro" id="IPR039425">
    <property type="entry name" value="RNA_pol_sigma-70-like"/>
</dbReference>
<comment type="caution">
    <text evidence="6">The sequence shown here is derived from an EMBL/GenBank/DDBJ whole genome shotgun (WGS) entry which is preliminary data.</text>
</comment>
<keyword evidence="2" id="KW-0805">Transcription regulation</keyword>
<evidence type="ECO:0000256" key="1">
    <source>
        <dbReference type="ARBA" id="ARBA00010641"/>
    </source>
</evidence>
<name>A0A4R3LDD1_9GAMM</name>
<dbReference type="PANTHER" id="PTHR43133">
    <property type="entry name" value="RNA POLYMERASE ECF-TYPE SIGMA FACTO"/>
    <property type="match status" value="1"/>
</dbReference>
<keyword evidence="3" id="KW-0731">Sigma factor</keyword>
<dbReference type="EMBL" id="SMAF01000010">
    <property type="protein sequence ID" value="TCS97983.1"/>
    <property type="molecule type" value="Genomic_DNA"/>
</dbReference>
<dbReference type="InterPro" id="IPR013325">
    <property type="entry name" value="RNA_pol_sigma_r2"/>
</dbReference>
<evidence type="ECO:0000256" key="2">
    <source>
        <dbReference type="ARBA" id="ARBA00023015"/>
    </source>
</evidence>
<comment type="similarity">
    <text evidence="1">Belongs to the sigma-70 factor family. ECF subfamily.</text>
</comment>
<dbReference type="Gene3D" id="1.10.1740.10">
    <property type="match status" value="1"/>
</dbReference>
<dbReference type="GO" id="GO:0006352">
    <property type="term" value="P:DNA-templated transcription initiation"/>
    <property type="evidence" value="ECO:0007669"/>
    <property type="project" value="InterPro"/>
</dbReference>
<dbReference type="GO" id="GO:0016987">
    <property type="term" value="F:sigma factor activity"/>
    <property type="evidence" value="ECO:0007669"/>
    <property type="project" value="UniProtKB-KW"/>
</dbReference>
<dbReference type="InterPro" id="IPR053812">
    <property type="entry name" value="HTH_Sigma70_ECF-like"/>
</dbReference>
<protein>
    <submittedName>
        <fullName evidence="6">RNA polymerase sigma factor (TIGR02999 family)</fullName>
    </submittedName>
</protein>
<reference evidence="6 7" key="1">
    <citation type="submission" date="2019-03" db="EMBL/GenBank/DDBJ databases">
        <title>Genomic Encyclopedia of Type Strains, Phase IV (KMG-IV): sequencing the most valuable type-strain genomes for metagenomic binning, comparative biology and taxonomic classification.</title>
        <authorList>
            <person name="Goeker M."/>
        </authorList>
    </citation>
    <scope>NUCLEOTIDE SEQUENCE [LARGE SCALE GENOMIC DNA]</scope>
    <source>
        <strain evidence="6 7">DSM 21944</strain>
    </source>
</reference>
<sequence length="207" mass="22797">MDETIEPGLNLGVVTQQLRRAQDGDAEALGAAYSTVYDDLRRCARRYLRNDRVAMSTISLINETFLRVATDAGFRPKDRPHLIGLTSRAMRQVLVEKYRSMVAIKRGGGEAAVTLSEDLVGFGENAMDAIELDRVLAELEAVDQRMARIVEWRYFGGYSEMEIAEALGVTDRTVQREWRKARAFLLVALSGADASGADADGAEHGNG</sequence>
<dbReference type="Pfam" id="PF07638">
    <property type="entry name" value="Sigma70_ECF"/>
    <property type="match status" value="1"/>
</dbReference>
<dbReference type="AlphaFoldDB" id="A0A4R3LDD1"/>
<dbReference type="InterPro" id="IPR013324">
    <property type="entry name" value="RNA_pol_sigma_r3/r4-like"/>
</dbReference>
<evidence type="ECO:0000259" key="5">
    <source>
        <dbReference type="Pfam" id="PF07638"/>
    </source>
</evidence>
<evidence type="ECO:0000256" key="4">
    <source>
        <dbReference type="ARBA" id="ARBA00023163"/>
    </source>
</evidence>
<dbReference type="Proteomes" id="UP000294599">
    <property type="component" value="Unassembled WGS sequence"/>
</dbReference>
<evidence type="ECO:0000313" key="6">
    <source>
        <dbReference type="EMBL" id="TCS97983.1"/>
    </source>
</evidence>